<protein>
    <submittedName>
        <fullName evidence="2">Uncharacterized protein</fullName>
    </submittedName>
</protein>
<organism evidence="2 3">
    <name type="scientific">Chilo suppressalis</name>
    <name type="common">Asiatic rice borer moth</name>
    <dbReference type="NCBI Taxonomy" id="168631"/>
    <lineage>
        <taxon>Eukaryota</taxon>
        <taxon>Metazoa</taxon>
        <taxon>Ecdysozoa</taxon>
        <taxon>Arthropoda</taxon>
        <taxon>Hexapoda</taxon>
        <taxon>Insecta</taxon>
        <taxon>Pterygota</taxon>
        <taxon>Neoptera</taxon>
        <taxon>Endopterygota</taxon>
        <taxon>Lepidoptera</taxon>
        <taxon>Glossata</taxon>
        <taxon>Ditrysia</taxon>
        <taxon>Pyraloidea</taxon>
        <taxon>Crambidae</taxon>
        <taxon>Crambinae</taxon>
        <taxon>Chilo</taxon>
    </lineage>
</organism>
<reference evidence="2" key="1">
    <citation type="submission" date="2021-12" db="EMBL/GenBank/DDBJ databases">
        <authorList>
            <person name="King R."/>
        </authorList>
    </citation>
    <scope>NUCLEOTIDE SEQUENCE</scope>
</reference>
<dbReference type="EMBL" id="OU963912">
    <property type="protein sequence ID" value="CAH0401330.1"/>
    <property type="molecule type" value="Genomic_DNA"/>
</dbReference>
<name>A0ABN8AY93_CHISP</name>
<evidence type="ECO:0000313" key="3">
    <source>
        <dbReference type="Proteomes" id="UP001153292"/>
    </source>
</evidence>
<keyword evidence="1" id="KW-0732">Signal</keyword>
<accession>A0ABN8AY93</accession>
<evidence type="ECO:0000256" key="1">
    <source>
        <dbReference type="SAM" id="SignalP"/>
    </source>
</evidence>
<feature type="chain" id="PRO_5046020178" evidence="1">
    <location>
        <begin position="23"/>
        <end position="229"/>
    </location>
</feature>
<dbReference type="Proteomes" id="UP001153292">
    <property type="component" value="Chromosome 19"/>
</dbReference>
<proteinExistence type="predicted"/>
<feature type="signal peptide" evidence="1">
    <location>
        <begin position="1"/>
        <end position="22"/>
    </location>
</feature>
<gene>
    <name evidence="2" type="ORF">CHILSU_LOCUS4553</name>
</gene>
<sequence>MELKLVILSLACFSCLVPPALGTSLMAAKAAAVGAGIVAKGALLKGAAVLGAKAAVKGAALLAAKGLAAKGALAAGAAAVGTHVVHHLPEKPSIQVQIPETTIVVEPPSLSTIFERLSNLIGTVHTAAKEKTMAVGSLLAALLPSKSIVVKPPHPEVVVEHDVIVRPEMVIPPPLLMPRPAFIMPLPPPPPPQVIHPQPPVAIVGPTMNVYQHPHNDAYYPVPVLEKDC</sequence>
<evidence type="ECO:0000313" key="2">
    <source>
        <dbReference type="EMBL" id="CAH0401330.1"/>
    </source>
</evidence>
<keyword evidence="3" id="KW-1185">Reference proteome</keyword>